<organism evidence="12">
    <name type="scientific">Arabidopsis lyrata subsp. lyrata</name>
    <name type="common">Lyre-leaved rock-cress</name>
    <dbReference type="NCBI Taxonomy" id="81972"/>
    <lineage>
        <taxon>Eukaryota</taxon>
        <taxon>Viridiplantae</taxon>
        <taxon>Streptophyta</taxon>
        <taxon>Embryophyta</taxon>
        <taxon>Tracheophyta</taxon>
        <taxon>Spermatophyta</taxon>
        <taxon>Magnoliopsida</taxon>
        <taxon>eudicotyledons</taxon>
        <taxon>Gunneridae</taxon>
        <taxon>Pentapetalae</taxon>
        <taxon>rosids</taxon>
        <taxon>malvids</taxon>
        <taxon>Brassicales</taxon>
        <taxon>Brassicaceae</taxon>
        <taxon>Camelineae</taxon>
        <taxon>Arabidopsis</taxon>
    </lineage>
</organism>
<keyword evidence="7" id="KW-0833">Ubl conjugation pathway</keyword>
<keyword evidence="6 9" id="KW-0863">Zinc-finger</keyword>
<keyword evidence="4" id="KW-0808">Transferase</keyword>
<evidence type="ECO:0000259" key="10">
    <source>
        <dbReference type="PROSITE" id="PS51081"/>
    </source>
</evidence>
<dbReference type="CDD" id="cd16571">
    <property type="entry name" value="RING-HC_SIAHs"/>
    <property type="match status" value="1"/>
</dbReference>
<dbReference type="EC" id="2.3.2.27" evidence="3"/>
<comment type="pathway">
    <text evidence="2">Protein modification; protein ubiquitination.</text>
</comment>
<dbReference type="eggNOG" id="KOG3002">
    <property type="taxonomic scope" value="Eukaryota"/>
</dbReference>
<evidence type="ECO:0000256" key="7">
    <source>
        <dbReference type="ARBA" id="ARBA00022786"/>
    </source>
</evidence>
<keyword evidence="12" id="KW-1185">Reference proteome</keyword>
<dbReference type="GO" id="GO:0008270">
    <property type="term" value="F:zinc ion binding"/>
    <property type="evidence" value="ECO:0007669"/>
    <property type="project" value="UniProtKB-KW"/>
</dbReference>
<accession>D7MIR4</accession>
<feature type="domain" description="SIAH-type" evidence="10">
    <location>
        <begin position="45"/>
        <end position="121"/>
    </location>
</feature>
<dbReference type="HOGENOM" id="CLU_1779968_0_0_1"/>
<evidence type="ECO:0000256" key="4">
    <source>
        <dbReference type="ARBA" id="ARBA00022679"/>
    </source>
</evidence>
<dbReference type="AlphaFoldDB" id="D7MIR4"/>
<evidence type="ECO:0000256" key="2">
    <source>
        <dbReference type="ARBA" id="ARBA00004906"/>
    </source>
</evidence>
<reference evidence="12" key="1">
    <citation type="journal article" date="2011" name="Nat. Genet.">
        <title>The Arabidopsis lyrata genome sequence and the basis of rapid genome size change.</title>
        <authorList>
            <person name="Hu T.T."/>
            <person name="Pattyn P."/>
            <person name="Bakker E.G."/>
            <person name="Cao J."/>
            <person name="Cheng J.-F."/>
            <person name="Clark R.M."/>
            <person name="Fahlgren N."/>
            <person name="Fawcett J.A."/>
            <person name="Grimwood J."/>
            <person name="Gundlach H."/>
            <person name="Haberer G."/>
            <person name="Hollister J.D."/>
            <person name="Ossowski S."/>
            <person name="Ottilar R.P."/>
            <person name="Salamov A.A."/>
            <person name="Schneeberger K."/>
            <person name="Spannagl M."/>
            <person name="Wang X."/>
            <person name="Yang L."/>
            <person name="Nasrallah M.E."/>
            <person name="Bergelson J."/>
            <person name="Carrington J.C."/>
            <person name="Gaut B.S."/>
            <person name="Schmutz J."/>
            <person name="Mayer K.F.X."/>
            <person name="Van de Peer Y."/>
            <person name="Grigoriev I.V."/>
            <person name="Nordborg M."/>
            <person name="Weigel D."/>
            <person name="Guo Y.-L."/>
        </authorList>
    </citation>
    <scope>NUCLEOTIDE SEQUENCE [LARGE SCALE GENOMIC DNA]</scope>
    <source>
        <strain evidence="12">cv. MN47</strain>
    </source>
</reference>
<dbReference type="Gramene" id="scaffold_703762.1">
    <property type="protein sequence ID" value="scaffold_703762.1"/>
    <property type="gene ID" value="scaffold_703762.1"/>
</dbReference>
<sequence>MASTSSFVNGSSSHIHLQRTDDRKCSGRLDLYVLDCPVCCEPLTIHTFQCDNGHLACSSCCPKLSNKCPACSLPIGNNRCVAMERVHEKECTFTQCSCPALDCDYTGSYTDLYKHFTQPIHKIIYWSGGFTCGKPFDVPTLSMGTL</sequence>
<name>D7MIR4_ARALL</name>
<keyword evidence="8" id="KW-0862">Zinc</keyword>
<comment type="catalytic activity">
    <reaction evidence="1">
        <text>S-ubiquitinyl-[E2 ubiquitin-conjugating enzyme]-L-cysteine + [acceptor protein]-L-lysine = [E2 ubiquitin-conjugating enzyme]-L-cysteine + N(6)-ubiquitinyl-[acceptor protein]-L-lysine.</text>
        <dbReference type="EC" id="2.3.2.27"/>
    </reaction>
</comment>
<evidence type="ECO:0000313" key="11">
    <source>
        <dbReference type="EMBL" id="EFH44836.1"/>
    </source>
</evidence>
<dbReference type="OrthoDB" id="4788989at2759"/>
<dbReference type="InterPro" id="IPR049548">
    <property type="entry name" value="Sina-like_RING"/>
</dbReference>
<evidence type="ECO:0000256" key="6">
    <source>
        <dbReference type="ARBA" id="ARBA00022771"/>
    </source>
</evidence>
<dbReference type="Pfam" id="PF21362">
    <property type="entry name" value="Sina_RING"/>
    <property type="match status" value="1"/>
</dbReference>
<dbReference type="PANTHER" id="PTHR46632:SF16">
    <property type="entry name" value="E3 UBIQUITIN-PROTEIN LIGASE SINA-LIKE 10"/>
    <property type="match status" value="1"/>
</dbReference>
<dbReference type="PROSITE" id="PS51081">
    <property type="entry name" value="ZF_SIAH"/>
    <property type="match status" value="1"/>
</dbReference>
<dbReference type="GO" id="GO:0061630">
    <property type="term" value="F:ubiquitin protein ligase activity"/>
    <property type="evidence" value="ECO:0007669"/>
    <property type="project" value="UniProtKB-EC"/>
</dbReference>
<gene>
    <name evidence="11" type="ORF">ARALYDRAFT_916020</name>
</gene>
<protein>
    <recommendedName>
        <fullName evidence="3">RING-type E3 ubiquitin transferase</fullName>
        <ecNumber evidence="3">2.3.2.27</ecNumber>
    </recommendedName>
</protein>
<dbReference type="Proteomes" id="UP000008694">
    <property type="component" value="Unassembled WGS sequence"/>
</dbReference>
<proteinExistence type="predicted"/>
<dbReference type="STRING" id="81972.D7MIR4"/>
<evidence type="ECO:0000256" key="5">
    <source>
        <dbReference type="ARBA" id="ARBA00022723"/>
    </source>
</evidence>
<dbReference type="SUPFAM" id="SSF49599">
    <property type="entry name" value="TRAF domain-like"/>
    <property type="match status" value="1"/>
</dbReference>
<evidence type="ECO:0000256" key="9">
    <source>
        <dbReference type="PROSITE-ProRule" id="PRU00455"/>
    </source>
</evidence>
<dbReference type="PANTHER" id="PTHR46632">
    <property type="entry name" value="E3 UBIQUITIN-PROTEIN LIGASE SINA-LIKE 4"/>
    <property type="match status" value="1"/>
</dbReference>
<evidence type="ECO:0000313" key="12">
    <source>
        <dbReference type="Proteomes" id="UP000008694"/>
    </source>
</evidence>
<evidence type="ECO:0000256" key="3">
    <source>
        <dbReference type="ARBA" id="ARBA00012483"/>
    </source>
</evidence>
<dbReference type="EMBL" id="GL348719">
    <property type="protein sequence ID" value="EFH44836.1"/>
    <property type="molecule type" value="Genomic_DNA"/>
</dbReference>
<evidence type="ECO:0000256" key="1">
    <source>
        <dbReference type="ARBA" id="ARBA00000900"/>
    </source>
</evidence>
<dbReference type="InterPro" id="IPR013010">
    <property type="entry name" value="Znf_SIAH"/>
</dbReference>
<evidence type="ECO:0000256" key="8">
    <source>
        <dbReference type="ARBA" id="ARBA00022833"/>
    </source>
</evidence>
<dbReference type="KEGG" id="aly:9306686"/>
<keyword evidence="5" id="KW-0479">Metal-binding</keyword>
<dbReference type="InterPro" id="IPR044286">
    <property type="entry name" value="SINL_plant"/>
</dbReference>